<feature type="domain" description="Large ribosomal subunit protein bL12 C-terminal" evidence="2">
    <location>
        <begin position="59"/>
        <end position="88"/>
    </location>
</feature>
<dbReference type="RefSeq" id="WP_171295922.1">
    <property type="nucleotide sequence ID" value="NZ_CP087098.1"/>
</dbReference>
<evidence type="ECO:0000256" key="1">
    <source>
        <dbReference type="SAM" id="Phobius"/>
    </source>
</evidence>
<dbReference type="InterPro" id="IPR014719">
    <property type="entry name" value="Ribosomal_bL12_C/ClpS-like"/>
</dbReference>
<keyword evidence="1" id="KW-0472">Membrane</keyword>
<dbReference type="SUPFAM" id="SSF54736">
    <property type="entry name" value="ClpS-like"/>
    <property type="match status" value="1"/>
</dbReference>
<protein>
    <submittedName>
        <fullName evidence="3">50S ribosomal protein L7/L12</fullName>
    </submittedName>
</protein>
<evidence type="ECO:0000313" key="4">
    <source>
        <dbReference type="Proteomes" id="UP000531659"/>
    </source>
</evidence>
<dbReference type="EMBL" id="JABEYB010000003">
    <property type="protein sequence ID" value="NNU75128.1"/>
    <property type="molecule type" value="Genomic_DNA"/>
</dbReference>
<keyword evidence="3" id="KW-0689">Ribosomal protein</keyword>
<evidence type="ECO:0000259" key="2">
    <source>
        <dbReference type="Pfam" id="PF00542"/>
    </source>
</evidence>
<dbReference type="GO" id="GO:0006412">
    <property type="term" value="P:translation"/>
    <property type="evidence" value="ECO:0007669"/>
    <property type="project" value="InterPro"/>
</dbReference>
<keyword evidence="1" id="KW-0812">Transmembrane</keyword>
<gene>
    <name evidence="3" type="ORF">HLQ16_04215</name>
</gene>
<proteinExistence type="predicted"/>
<reference evidence="3 4" key="1">
    <citation type="submission" date="2020-05" db="EMBL/GenBank/DDBJ databases">
        <title>Complete genome of Clostridium estertheticum subspecies estertheticum, isolated from Vacuum packed lamb meat from New Zealand imported to Switzerland.</title>
        <authorList>
            <person name="Wambui J."/>
            <person name="Stevens M.J.A."/>
            <person name="Stephan R."/>
        </authorList>
    </citation>
    <scope>NUCLEOTIDE SEQUENCE [LARGE SCALE GENOMIC DNA]</scope>
    <source>
        <strain evidence="3 4">CEST001</strain>
    </source>
</reference>
<dbReference type="InterPro" id="IPR013823">
    <property type="entry name" value="Ribosomal_bL12_C"/>
</dbReference>
<organism evidence="3 4">
    <name type="scientific">Clostridium estertheticum</name>
    <dbReference type="NCBI Taxonomy" id="238834"/>
    <lineage>
        <taxon>Bacteria</taxon>
        <taxon>Bacillati</taxon>
        <taxon>Bacillota</taxon>
        <taxon>Clostridia</taxon>
        <taxon>Eubacteriales</taxon>
        <taxon>Clostridiaceae</taxon>
        <taxon>Clostridium</taxon>
    </lineage>
</organism>
<dbReference type="Gene3D" id="3.30.1390.10">
    <property type="match status" value="1"/>
</dbReference>
<dbReference type="GO" id="GO:0003735">
    <property type="term" value="F:structural constituent of ribosome"/>
    <property type="evidence" value="ECO:0007669"/>
    <property type="project" value="InterPro"/>
</dbReference>
<name>A0A7Y3STK8_9CLOT</name>
<feature type="transmembrane region" description="Helical" evidence="1">
    <location>
        <begin position="6"/>
        <end position="23"/>
    </location>
</feature>
<dbReference type="Pfam" id="PF00542">
    <property type="entry name" value="Ribosomal_L12"/>
    <property type="match status" value="1"/>
</dbReference>
<comment type="caution">
    <text evidence="3">The sequence shown here is derived from an EMBL/GenBank/DDBJ whole genome shotgun (WGS) entry which is preliminary data.</text>
</comment>
<dbReference type="GO" id="GO:0005840">
    <property type="term" value="C:ribosome"/>
    <property type="evidence" value="ECO:0007669"/>
    <property type="project" value="UniProtKB-KW"/>
</dbReference>
<dbReference type="Proteomes" id="UP000531659">
    <property type="component" value="Unassembled WGS sequence"/>
</dbReference>
<evidence type="ECO:0000313" key="3">
    <source>
        <dbReference type="EMBL" id="NNU75128.1"/>
    </source>
</evidence>
<sequence>MNNIVIWGIIGAGLLIIIVCAIIRTQKDIERINVTLNKIAKHVGVQDTVTNELKSLILDGKKIEAIKKYRMVTGLGLLEAKEYVDSLCKKELK</sequence>
<keyword evidence="3" id="KW-0687">Ribonucleoprotein</keyword>
<keyword evidence="1" id="KW-1133">Transmembrane helix</keyword>
<accession>A0A7Y3STK8</accession>
<dbReference type="AlphaFoldDB" id="A0A7Y3STK8"/>